<feature type="compositionally biased region" description="Basic and acidic residues" evidence="1">
    <location>
        <begin position="92"/>
        <end position="103"/>
    </location>
</feature>
<evidence type="ECO:0000313" key="2">
    <source>
        <dbReference type="EMBL" id="GBL70414.1"/>
    </source>
</evidence>
<feature type="region of interest" description="Disordered" evidence="1">
    <location>
        <begin position="84"/>
        <end position="103"/>
    </location>
</feature>
<gene>
    <name evidence="2" type="ORF">AVEN_108889_1</name>
</gene>
<feature type="non-terminal residue" evidence="2">
    <location>
        <position position="1"/>
    </location>
</feature>
<feature type="region of interest" description="Disordered" evidence="1">
    <location>
        <begin position="1"/>
        <end position="20"/>
    </location>
</feature>
<proteinExistence type="predicted"/>
<evidence type="ECO:0000313" key="3">
    <source>
        <dbReference type="Proteomes" id="UP000499080"/>
    </source>
</evidence>
<sequence>LQREQEESRKKESVFTPKENFVSHNHSAERWHPLATALPVSGLYPFMSERYGVRCSVVTSQDENRSYDAKYGSRGSLETAIQKLHHNRQLKKSPEPPREERCR</sequence>
<dbReference type="OrthoDB" id="6464927at2759"/>
<protein>
    <submittedName>
        <fullName evidence="2">Uncharacterized protein</fullName>
    </submittedName>
</protein>
<accession>A0A4Y1ZWH1</accession>
<evidence type="ECO:0000256" key="1">
    <source>
        <dbReference type="SAM" id="MobiDB-lite"/>
    </source>
</evidence>
<keyword evidence="3" id="KW-1185">Reference proteome</keyword>
<dbReference type="EMBL" id="BGPR01229558">
    <property type="protein sequence ID" value="GBL70414.1"/>
    <property type="molecule type" value="Genomic_DNA"/>
</dbReference>
<name>A0A4Y1ZWH1_ARAVE</name>
<dbReference type="AlphaFoldDB" id="A0A4Y1ZWH1"/>
<dbReference type="Proteomes" id="UP000499080">
    <property type="component" value="Unassembled WGS sequence"/>
</dbReference>
<feature type="compositionally biased region" description="Basic and acidic residues" evidence="1">
    <location>
        <begin position="1"/>
        <end position="13"/>
    </location>
</feature>
<comment type="caution">
    <text evidence="2">The sequence shown here is derived from an EMBL/GenBank/DDBJ whole genome shotgun (WGS) entry which is preliminary data.</text>
</comment>
<organism evidence="2 3">
    <name type="scientific">Araneus ventricosus</name>
    <name type="common">Orbweaver spider</name>
    <name type="synonym">Epeira ventricosa</name>
    <dbReference type="NCBI Taxonomy" id="182803"/>
    <lineage>
        <taxon>Eukaryota</taxon>
        <taxon>Metazoa</taxon>
        <taxon>Ecdysozoa</taxon>
        <taxon>Arthropoda</taxon>
        <taxon>Chelicerata</taxon>
        <taxon>Arachnida</taxon>
        <taxon>Araneae</taxon>
        <taxon>Araneomorphae</taxon>
        <taxon>Entelegynae</taxon>
        <taxon>Araneoidea</taxon>
        <taxon>Araneidae</taxon>
        <taxon>Araneus</taxon>
    </lineage>
</organism>
<reference evidence="2 3" key="1">
    <citation type="journal article" date="2019" name="Sci. Rep.">
        <title>Orb-weaving spider Araneus ventricosus genome elucidates the spidroin gene catalogue.</title>
        <authorList>
            <person name="Kono N."/>
            <person name="Nakamura H."/>
            <person name="Ohtoshi R."/>
            <person name="Moran D.A.P."/>
            <person name="Shinohara A."/>
            <person name="Yoshida Y."/>
            <person name="Fujiwara M."/>
            <person name="Mori M."/>
            <person name="Tomita M."/>
            <person name="Arakawa K."/>
        </authorList>
    </citation>
    <scope>NUCLEOTIDE SEQUENCE [LARGE SCALE GENOMIC DNA]</scope>
</reference>